<evidence type="ECO:0000256" key="1">
    <source>
        <dbReference type="ARBA" id="ARBA00004613"/>
    </source>
</evidence>
<evidence type="ECO:0000256" key="2">
    <source>
        <dbReference type="ARBA" id="ARBA00010400"/>
    </source>
</evidence>
<organism evidence="6 7">
    <name type="scientific">Phytophthora kernoviae</name>
    <dbReference type="NCBI Taxonomy" id="325452"/>
    <lineage>
        <taxon>Eukaryota</taxon>
        <taxon>Sar</taxon>
        <taxon>Stramenopiles</taxon>
        <taxon>Oomycota</taxon>
        <taxon>Peronosporomycetes</taxon>
        <taxon>Peronosporales</taxon>
        <taxon>Peronosporaceae</taxon>
        <taxon>Phytophthora</taxon>
    </lineage>
</organism>
<reference evidence="6" key="2">
    <citation type="submission" date="2020-06" db="EMBL/GenBank/DDBJ databases">
        <authorList>
            <person name="Studholme D.J."/>
        </authorList>
    </citation>
    <scope>NUCLEOTIDE SEQUENCE</scope>
    <source>
        <strain evidence="6">NZFS 2646</strain>
    </source>
</reference>
<comment type="similarity">
    <text evidence="2 5">Belongs to the RxLR effector family.</text>
</comment>
<dbReference type="InterPro" id="IPR031825">
    <property type="entry name" value="RXLR"/>
</dbReference>
<dbReference type="Pfam" id="PF16810">
    <property type="entry name" value="RXLR"/>
    <property type="match status" value="1"/>
</dbReference>
<comment type="domain">
    <text evidence="5">The RxLR-dEER motif acts to carry the protein into the host cell cytoplasm through binding to cell surface phosphatidylinositol-3-phosphate.</text>
</comment>
<feature type="signal peptide" evidence="5">
    <location>
        <begin position="1"/>
        <end position="23"/>
    </location>
</feature>
<protein>
    <recommendedName>
        <fullName evidence="5">RxLR effector protein</fullName>
    </recommendedName>
</protein>
<name>A0A8T0LKV7_9STRA</name>
<sequence length="197" mass="21691">MRLSCFLFAVATALLASFDAVSATSDMGHVALSKVDSVHSASVINGNGDDNRFLRTSKVIEEEDNDSGEDLEDDTEDDFEDEERAGLLDLFKNLPLNKLNDMAADLAKANPGALKEIRAENVKMFQKIKDLGWTPASMAEKLGIAGKRATMSKAALKNDPDYLLFRQYETLDSTETCPKSIDVESKHAGWVLARICW</sequence>
<evidence type="ECO:0000256" key="4">
    <source>
        <dbReference type="ARBA" id="ARBA00022729"/>
    </source>
</evidence>
<comment type="caution">
    <text evidence="6">The sequence shown here is derived from an EMBL/GenBank/DDBJ whole genome shotgun (WGS) entry which is preliminary data.</text>
</comment>
<evidence type="ECO:0000256" key="3">
    <source>
        <dbReference type="ARBA" id="ARBA00022525"/>
    </source>
</evidence>
<evidence type="ECO:0000313" key="6">
    <source>
        <dbReference type="EMBL" id="KAG2508588.1"/>
    </source>
</evidence>
<keyword evidence="4 5" id="KW-0732">Signal</keyword>
<evidence type="ECO:0000313" key="7">
    <source>
        <dbReference type="Proteomes" id="UP000785171"/>
    </source>
</evidence>
<comment type="function">
    <text evidence="5">Effector that suppresses plant defense responses during pathogen infection.</text>
</comment>
<keyword evidence="3 5" id="KW-0964">Secreted</keyword>
<dbReference type="EMBL" id="JPWV03000562">
    <property type="protein sequence ID" value="KAG2508588.1"/>
    <property type="molecule type" value="Genomic_DNA"/>
</dbReference>
<reference evidence="6" key="1">
    <citation type="journal article" date="2015" name="Genom Data">
        <title>Genome sequences of six Phytophthora species associated with forests in New Zealand.</title>
        <authorList>
            <person name="Studholme D.J."/>
            <person name="McDougal R.L."/>
            <person name="Sambles C."/>
            <person name="Hansen E."/>
            <person name="Hardy G."/>
            <person name="Grant M."/>
            <person name="Ganley R.J."/>
            <person name="Williams N.M."/>
        </authorList>
    </citation>
    <scope>NUCLEOTIDE SEQUENCE</scope>
    <source>
        <strain evidence="6">NZFS 2646</strain>
    </source>
</reference>
<dbReference type="Proteomes" id="UP000785171">
    <property type="component" value="Unassembled WGS sequence"/>
</dbReference>
<dbReference type="GO" id="GO:0005576">
    <property type="term" value="C:extracellular region"/>
    <property type="evidence" value="ECO:0007669"/>
    <property type="project" value="UniProtKB-SubCell"/>
</dbReference>
<feature type="chain" id="PRO_5035958492" description="RxLR effector protein" evidence="5">
    <location>
        <begin position="24"/>
        <end position="197"/>
    </location>
</feature>
<gene>
    <name evidence="6" type="ORF">JM16_008808</name>
</gene>
<accession>A0A8T0LKV7</accession>
<comment type="subcellular location">
    <subcellularLocation>
        <location evidence="1 5">Secreted</location>
    </subcellularLocation>
</comment>
<proteinExistence type="inferred from homology"/>
<dbReference type="AlphaFoldDB" id="A0A8T0LKV7"/>
<evidence type="ECO:0000256" key="5">
    <source>
        <dbReference type="RuleBase" id="RU367124"/>
    </source>
</evidence>